<evidence type="ECO:0000256" key="3">
    <source>
        <dbReference type="SAM" id="Phobius"/>
    </source>
</evidence>
<gene>
    <name evidence="5" type="ORF">ALECFALPRED_000063</name>
</gene>
<feature type="transmembrane region" description="Helical" evidence="3">
    <location>
        <begin position="386"/>
        <end position="406"/>
    </location>
</feature>
<comment type="caution">
    <text evidence="5">The sequence shown here is derived from an EMBL/GenBank/DDBJ whole genome shotgun (WGS) entry which is preliminary data.</text>
</comment>
<feature type="transmembrane region" description="Helical" evidence="3">
    <location>
        <begin position="54"/>
        <end position="75"/>
    </location>
</feature>
<keyword evidence="6" id="KW-1185">Reference proteome</keyword>
<feature type="transmembrane region" description="Helical" evidence="3">
    <location>
        <begin position="426"/>
        <end position="447"/>
    </location>
</feature>
<feature type="domain" description="Major facilitator superfamily (MFS) profile" evidence="4">
    <location>
        <begin position="259"/>
        <end position="453"/>
    </location>
</feature>
<comment type="subcellular location">
    <subcellularLocation>
        <location evidence="1">Membrane</location>
        <topology evidence="1">Multi-pass membrane protein</topology>
    </subcellularLocation>
</comment>
<keyword evidence="3" id="KW-0472">Membrane</keyword>
<name>A0A8H3HUH8_9LECA</name>
<dbReference type="InterPro" id="IPR050327">
    <property type="entry name" value="Proton-linked_MCT"/>
</dbReference>
<evidence type="ECO:0000313" key="6">
    <source>
        <dbReference type="Proteomes" id="UP000664203"/>
    </source>
</evidence>
<keyword evidence="3" id="KW-1133">Transmembrane helix</keyword>
<organism evidence="5 6">
    <name type="scientific">Alectoria fallacina</name>
    <dbReference type="NCBI Taxonomy" id="1903189"/>
    <lineage>
        <taxon>Eukaryota</taxon>
        <taxon>Fungi</taxon>
        <taxon>Dikarya</taxon>
        <taxon>Ascomycota</taxon>
        <taxon>Pezizomycotina</taxon>
        <taxon>Lecanoromycetes</taxon>
        <taxon>OSLEUM clade</taxon>
        <taxon>Lecanoromycetidae</taxon>
        <taxon>Lecanorales</taxon>
        <taxon>Lecanorineae</taxon>
        <taxon>Parmeliaceae</taxon>
        <taxon>Alectoria</taxon>
    </lineage>
</organism>
<evidence type="ECO:0000259" key="4">
    <source>
        <dbReference type="PROSITE" id="PS50850"/>
    </source>
</evidence>
<dbReference type="PANTHER" id="PTHR11360:SF287">
    <property type="entry name" value="MFS MONOCARBOXYLATE TRANSPORTER"/>
    <property type="match status" value="1"/>
</dbReference>
<feature type="transmembrane region" description="Helical" evidence="3">
    <location>
        <begin position="260"/>
        <end position="281"/>
    </location>
</feature>
<dbReference type="GO" id="GO:0022857">
    <property type="term" value="F:transmembrane transporter activity"/>
    <property type="evidence" value="ECO:0007669"/>
    <property type="project" value="InterPro"/>
</dbReference>
<dbReference type="GO" id="GO:0016020">
    <property type="term" value="C:membrane"/>
    <property type="evidence" value="ECO:0007669"/>
    <property type="project" value="UniProtKB-SubCell"/>
</dbReference>
<dbReference type="EMBL" id="CAJPDR010000001">
    <property type="protein sequence ID" value="CAF9902902.1"/>
    <property type="molecule type" value="Genomic_DNA"/>
</dbReference>
<protein>
    <recommendedName>
        <fullName evidence="4">Major facilitator superfamily (MFS) profile domain-containing protein</fullName>
    </recommendedName>
</protein>
<feature type="transmembrane region" description="Helical" evidence="3">
    <location>
        <begin position="95"/>
        <end position="115"/>
    </location>
</feature>
<dbReference type="SUPFAM" id="SSF103473">
    <property type="entry name" value="MFS general substrate transporter"/>
    <property type="match status" value="1"/>
</dbReference>
<evidence type="ECO:0000256" key="1">
    <source>
        <dbReference type="ARBA" id="ARBA00004141"/>
    </source>
</evidence>
<feature type="transmembrane region" description="Helical" evidence="3">
    <location>
        <begin position="186"/>
        <end position="207"/>
    </location>
</feature>
<dbReference type="OrthoDB" id="2213137at2759"/>
<dbReference type="PANTHER" id="PTHR11360">
    <property type="entry name" value="MONOCARBOXYLATE TRANSPORTER"/>
    <property type="match status" value="1"/>
</dbReference>
<dbReference type="Gene3D" id="1.20.1250.20">
    <property type="entry name" value="MFS general substrate transporter like domains"/>
    <property type="match status" value="2"/>
</dbReference>
<dbReference type="Pfam" id="PF07690">
    <property type="entry name" value="MFS_1"/>
    <property type="match status" value="1"/>
</dbReference>
<comment type="similarity">
    <text evidence="2">Belongs to the major facilitator superfamily. Monocarboxylate porter (TC 2.A.1.13) family.</text>
</comment>
<evidence type="ECO:0000313" key="5">
    <source>
        <dbReference type="EMBL" id="CAF9902902.1"/>
    </source>
</evidence>
<feature type="transmembrane region" description="Helical" evidence="3">
    <location>
        <begin position="320"/>
        <end position="341"/>
    </location>
</feature>
<feature type="transmembrane region" description="Helical" evidence="3">
    <location>
        <begin position="127"/>
        <end position="146"/>
    </location>
</feature>
<proteinExistence type="inferred from homology"/>
<evidence type="ECO:0000256" key="2">
    <source>
        <dbReference type="ARBA" id="ARBA00006727"/>
    </source>
</evidence>
<feature type="transmembrane region" description="Helical" evidence="3">
    <location>
        <begin position="347"/>
        <end position="365"/>
    </location>
</feature>
<sequence>MASNDNLALSNLGIVSASGYEEDGLQRAHSRHSQVHGQEFENASLPKADGGKHAWLFLAGCFCIEALTWGFPFSFGIFQEYYTTHAPFSKEPSSIAIIGTSAMGIMYLGAPFSFALLQRYPLHRRHFAVAGLAIMIISLVASSFATRVSHLILTQGVLYAIGGSMLYTPTIIFLDEWFIARKGLAFGVMWAGTGFSGVCIPFLMNWGLNEYSFSTMLRVWSIILFLLVGPLLYFVKPRLPVSPTSHSRRLYWGFMRTSTFWILQTGNILESLGFFIPNIYLPTYARTLGLSSISGTVTISLFNTTSVFGQVILGFLSDRLHITTVILTSTIGATISVFLLWGVSTSFPLLCIFSLVYGLFAGGFTSTYTGSIKEVKRVDDRADAGLVFGLLAAGRGIGSVACGPLSEALLSKQPWVGDATLGYGTGYGLLIVFTGISAMLGGTSWVGRRVGWV</sequence>
<reference evidence="5" key="1">
    <citation type="submission" date="2021-03" db="EMBL/GenBank/DDBJ databases">
        <authorList>
            <person name="Tagirdzhanova G."/>
        </authorList>
    </citation>
    <scope>NUCLEOTIDE SEQUENCE</scope>
</reference>
<dbReference type="InterPro" id="IPR011701">
    <property type="entry name" value="MFS"/>
</dbReference>
<feature type="transmembrane region" description="Helical" evidence="3">
    <location>
        <begin position="293"/>
        <end position="313"/>
    </location>
</feature>
<dbReference type="InterPro" id="IPR020846">
    <property type="entry name" value="MFS_dom"/>
</dbReference>
<accession>A0A8H3HUH8</accession>
<dbReference type="Proteomes" id="UP000664203">
    <property type="component" value="Unassembled WGS sequence"/>
</dbReference>
<dbReference type="InterPro" id="IPR036259">
    <property type="entry name" value="MFS_trans_sf"/>
</dbReference>
<dbReference type="AlphaFoldDB" id="A0A8H3HUH8"/>
<keyword evidence="3" id="KW-0812">Transmembrane</keyword>
<feature type="transmembrane region" description="Helical" evidence="3">
    <location>
        <begin position="152"/>
        <end position="174"/>
    </location>
</feature>
<feature type="transmembrane region" description="Helical" evidence="3">
    <location>
        <begin position="219"/>
        <end position="239"/>
    </location>
</feature>
<dbReference type="PROSITE" id="PS50850">
    <property type="entry name" value="MFS"/>
    <property type="match status" value="1"/>
</dbReference>